<accession>A0A1M5GCQ8</accession>
<dbReference type="Gene3D" id="1.25.40.390">
    <property type="match status" value="1"/>
</dbReference>
<sequence length="484" mass="54064">MKIIRNILGSLLLGGLLCTSCTGNFEELNTDPTRLQDANPGTFLDPILYGMATTNWNKFNSHTFPLMQCKISMSNTSGVGWYYMSDAAGDGTWTTYYKWLNNIREMEDQAETLNEPNYKAIALTLKGWIYGLLADSFGDVPMTEACRGDEKIYTPKFDTQKEVYQAIINELDSANQLFVETSGLKYNTGGEMMYGTDNTLVSGKSAGILKWKKFCNSLRIRTLLRVLDVDGLNAKAELVKMISNPATYPVFQSNDDAAKVYITGVAPEEAPLTRPADYTSYICLSEFFINNLSALKDPRLPLFAKTATNGTVKSYIGWPSGYDIAPSFNASIPNVAVATAPMNLMLMNYAEVEFIKAELALKGIITDDAKTHYENGVKAAITQWGGVVPTTYFDNTKAAYDGTMERIMLQKFFALIFCDYQQWFEYNRTLLPVMPVGKGVPQGNEMPRRFKYPASLQRTNLINYQAAKSSMGGDDFNVKLIWQK</sequence>
<dbReference type="AlphaFoldDB" id="A0A1M5GCQ8"/>
<keyword evidence="1" id="KW-0732">Signal</keyword>
<dbReference type="SUPFAM" id="SSF48452">
    <property type="entry name" value="TPR-like"/>
    <property type="match status" value="1"/>
</dbReference>
<dbReference type="InterPro" id="IPR011990">
    <property type="entry name" value="TPR-like_helical_dom_sf"/>
</dbReference>
<feature type="signal peptide" evidence="1">
    <location>
        <begin position="1"/>
        <end position="25"/>
    </location>
</feature>
<dbReference type="STRING" id="1297750.SAMN05444405_12018"/>
<evidence type="ECO:0000256" key="1">
    <source>
        <dbReference type="SAM" id="SignalP"/>
    </source>
</evidence>
<evidence type="ECO:0000313" key="3">
    <source>
        <dbReference type="Proteomes" id="UP000184509"/>
    </source>
</evidence>
<proteinExistence type="predicted"/>
<protein>
    <submittedName>
        <fullName evidence="2">Starch-binding associating with outer membrane</fullName>
    </submittedName>
</protein>
<reference evidence="2 3" key="1">
    <citation type="submission" date="2016-11" db="EMBL/GenBank/DDBJ databases">
        <authorList>
            <person name="Jaros S."/>
            <person name="Januszkiewicz K."/>
            <person name="Wedrychowicz H."/>
        </authorList>
    </citation>
    <scope>NUCLEOTIDE SEQUENCE [LARGE SCALE GENOMIC DNA]</scope>
    <source>
        <strain evidence="2 3">DSM 26991</strain>
    </source>
</reference>
<gene>
    <name evidence="2" type="ORF">SAMN05444405_12018</name>
</gene>
<feature type="chain" id="PRO_5013313724" evidence="1">
    <location>
        <begin position="26"/>
        <end position="484"/>
    </location>
</feature>
<organism evidence="2 3">
    <name type="scientific">Bacteroides luti</name>
    <dbReference type="NCBI Taxonomy" id="1297750"/>
    <lineage>
        <taxon>Bacteria</taxon>
        <taxon>Pseudomonadati</taxon>
        <taxon>Bacteroidota</taxon>
        <taxon>Bacteroidia</taxon>
        <taxon>Bacteroidales</taxon>
        <taxon>Bacteroidaceae</taxon>
        <taxon>Bacteroides</taxon>
    </lineage>
</organism>
<dbReference type="EMBL" id="FQTV01000020">
    <property type="protein sequence ID" value="SHG01291.1"/>
    <property type="molecule type" value="Genomic_DNA"/>
</dbReference>
<keyword evidence="3" id="KW-1185">Reference proteome</keyword>
<dbReference type="InterPro" id="IPR041662">
    <property type="entry name" value="SusD-like_2"/>
</dbReference>
<name>A0A1M5GCQ8_9BACE</name>
<evidence type="ECO:0000313" key="2">
    <source>
        <dbReference type="EMBL" id="SHG01291.1"/>
    </source>
</evidence>
<dbReference type="Proteomes" id="UP000184509">
    <property type="component" value="Unassembled WGS sequence"/>
</dbReference>
<dbReference type="Pfam" id="PF12771">
    <property type="entry name" value="SusD-like_2"/>
    <property type="match status" value="1"/>
</dbReference>